<evidence type="ECO:0000313" key="1">
    <source>
        <dbReference type="EMBL" id="KKL23559.1"/>
    </source>
</evidence>
<gene>
    <name evidence="1" type="ORF">LCGC14_2424190</name>
</gene>
<sequence length="59" mass="6563">MGDKRVCMGCEDVSDSSHMFKGIFHVDGLDMWTEQVYCSDCLANIVKDDPAIISHLEAV</sequence>
<dbReference type="AlphaFoldDB" id="A0A0F9BNU5"/>
<organism evidence="1">
    <name type="scientific">marine sediment metagenome</name>
    <dbReference type="NCBI Taxonomy" id="412755"/>
    <lineage>
        <taxon>unclassified sequences</taxon>
        <taxon>metagenomes</taxon>
        <taxon>ecological metagenomes</taxon>
    </lineage>
</organism>
<name>A0A0F9BNU5_9ZZZZ</name>
<accession>A0A0F9BNU5</accession>
<dbReference type="EMBL" id="LAZR01036929">
    <property type="protein sequence ID" value="KKL23559.1"/>
    <property type="molecule type" value="Genomic_DNA"/>
</dbReference>
<comment type="caution">
    <text evidence="1">The sequence shown here is derived from an EMBL/GenBank/DDBJ whole genome shotgun (WGS) entry which is preliminary data.</text>
</comment>
<proteinExistence type="predicted"/>
<reference evidence="1" key="1">
    <citation type="journal article" date="2015" name="Nature">
        <title>Complex archaea that bridge the gap between prokaryotes and eukaryotes.</title>
        <authorList>
            <person name="Spang A."/>
            <person name="Saw J.H."/>
            <person name="Jorgensen S.L."/>
            <person name="Zaremba-Niedzwiedzka K."/>
            <person name="Martijn J."/>
            <person name="Lind A.E."/>
            <person name="van Eijk R."/>
            <person name="Schleper C."/>
            <person name="Guy L."/>
            <person name="Ettema T.J."/>
        </authorList>
    </citation>
    <scope>NUCLEOTIDE SEQUENCE</scope>
</reference>
<protein>
    <submittedName>
        <fullName evidence="1">Uncharacterized protein</fullName>
    </submittedName>
</protein>